<dbReference type="InterPro" id="IPR001807">
    <property type="entry name" value="ClC"/>
</dbReference>
<feature type="transmembrane region" description="Helical" evidence="10">
    <location>
        <begin position="385"/>
        <end position="404"/>
    </location>
</feature>
<dbReference type="RefSeq" id="WP_189515339.1">
    <property type="nucleotide sequence ID" value="NZ_BMXG01000014.1"/>
</dbReference>
<feature type="transmembrane region" description="Helical" evidence="10">
    <location>
        <begin position="166"/>
        <end position="190"/>
    </location>
</feature>
<evidence type="ECO:0000256" key="4">
    <source>
        <dbReference type="ARBA" id="ARBA00022989"/>
    </source>
</evidence>
<evidence type="ECO:0000256" key="10">
    <source>
        <dbReference type="SAM" id="Phobius"/>
    </source>
</evidence>
<feature type="transmembrane region" description="Helical" evidence="10">
    <location>
        <begin position="202"/>
        <end position="225"/>
    </location>
</feature>
<comment type="subcellular location">
    <subcellularLocation>
        <location evidence="1">Membrane</location>
        <topology evidence="1">Multi-pass membrane protein</topology>
    </subcellularLocation>
</comment>
<dbReference type="Pfam" id="PF00654">
    <property type="entry name" value="Voltage_CLC"/>
    <property type="match status" value="1"/>
</dbReference>
<evidence type="ECO:0000256" key="1">
    <source>
        <dbReference type="ARBA" id="ARBA00004141"/>
    </source>
</evidence>
<evidence type="ECO:0000256" key="2">
    <source>
        <dbReference type="ARBA" id="ARBA00022448"/>
    </source>
</evidence>
<accession>A0A8J3GDZ0</accession>
<feature type="transmembrane region" description="Helical" evidence="10">
    <location>
        <begin position="110"/>
        <end position="134"/>
    </location>
</feature>
<keyword evidence="4 10" id="KW-1133">Transmembrane helix</keyword>
<evidence type="ECO:0000256" key="5">
    <source>
        <dbReference type="ARBA" id="ARBA00023065"/>
    </source>
</evidence>
<dbReference type="GO" id="GO:0034707">
    <property type="term" value="C:chloride channel complex"/>
    <property type="evidence" value="ECO:0007669"/>
    <property type="project" value="UniProtKB-KW"/>
</dbReference>
<feature type="transmembrane region" description="Helical" evidence="10">
    <location>
        <begin position="24"/>
        <end position="44"/>
    </location>
</feature>
<evidence type="ECO:0000256" key="9">
    <source>
        <dbReference type="ARBA" id="ARBA00023303"/>
    </source>
</evidence>
<keyword evidence="12" id="KW-1185">Reference proteome</keyword>
<feature type="transmembrane region" description="Helical" evidence="10">
    <location>
        <begin position="410"/>
        <end position="431"/>
    </location>
</feature>
<keyword evidence="2" id="KW-0813">Transport</keyword>
<keyword evidence="7" id="KW-0869">Chloride channel</keyword>
<keyword evidence="8" id="KW-0868">Chloride</keyword>
<keyword evidence="3 10" id="KW-0812">Transmembrane</keyword>
<evidence type="ECO:0000313" key="12">
    <source>
        <dbReference type="Proteomes" id="UP000642829"/>
    </source>
</evidence>
<dbReference type="Proteomes" id="UP000642829">
    <property type="component" value="Unassembled WGS sequence"/>
</dbReference>
<feature type="transmembrane region" description="Helical" evidence="10">
    <location>
        <begin position="345"/>
        <end position="365"/>
    </location>
</feature>
<evidence type="ECO:0000313" key="11">
    <source>
        <dbReference type="EMBL" id="GHC05708.1"/>
    </source>
</evidence>
<evidence type="ECO:0000256" key="8">
    <source>
        <dbReference type="ARBA" id="ARBA00023214"/>
    </source>
</evidence>
<evidence type="ECO:0000256" key="7">
    <source>
        <dbReference type="ARBA" id="ARBA00023173"/>
    </source>
</evidence>
<keyword evidence="9" id="KW-0407">Ion channel</keyword>
<protein>
    <submittedName>
        <fullName evidence="11">Chloride channel protein</fullName>
    </submittedName>
</protein>
<evidence type="ECO:0000256" key="3">
    <source>
        <dbReference type="ARBA" id="ARBA00022692"/>
    </source>
</evidence>
<dbReference type="InterPro" id="IPR014743">
    <property type="entry name" value="Cl-channel_core"/>
</dbReference>
<dbReference type="PANTHER" id="PTHR43427">
    <property type="entry name" value="CHLORIDE CHANNEL PROTEIN CLC-E"/>
    <property type="match status" value="1"/>
</dbReference>
<dbReference type="PANTHER" id="PTHR43427:SF6">
    <property type="entry name" value="CHLORIDE CHANNEL PROTEIN CLC-E"/>
    <property type="match status" value="1"/>
</dbReference>
<feature type="transmembrane region" description="Helical" evidence="10">
    <location>
        <begin position="245"/>
        <end position="268"/>
    </location>
</feature>
<dbReference type="Gene3D" id="1.10.3080.10">
    <property type="entry name" value="Clc chloride channel"/>
    <property type="match status" value="1"/>
</dbReference>
<dbReference type="EMBL" id="BMXG01000014">
    <property type="protein sequence ID" value="GHC05708.1"/>
    <property type="molecule type" value="Genomic_DNA"/>
</dbReference>
<keyword evidence="5" id="KW-0406">Ion transport</keyword>
<reference evidence="11" key="1">
    <citation type="journal article" date="2014" name="Int. J. Syst. Evol. Microbiol.">
        <title>Complete genome sequence of Corynebacterium casei LMG S-19264T (=DSM 44701T), isolated from a smear-ripened cheese.</title>
        <authorList>
            <consortium name="US DOE Joint Genome Institute (JGI-PGF)"/>
            <person name="Walter F."/>
            <person name="Albersmeier A."/>
            <person name="Kalinowski J."/>
            <person name="Ruckert C."/>
        </authorList>
    </citation>
    <scope>NUCLEOTIDE SEQUENCE</scope>
    <source>
        <strain evidence="11">KCTC 12870</strain>
    </source>
</reference>
<comment type="caution">
    <text evidence="11">The sequence shown here is derived from an EMBL/GenBank/DDBJ whole genome shotgun (WGS) entry which is preliminary data.</text>
</comment>
<evidence type="ECO:0000256" key="6">
    <source>
        <dbReference type="ARBA" id="ARBA00023136"/>
    </source>
</evidence>
<sequence>MATGEPDTEETIDWRHALLSREAWWGYLVVALGGIAAGLGALYFAGVEIFTVELLRDWHNEEPWLAFLVMPGFLILIIWLRDHYFCGTDGTGIPQTIAALKLRDGPARDVVLSMRIALGKLILTTLGLCAFLSIGREGPSVQLGACFMRCCNRFAKFPAHLVQRGLILAGGAAGIAAAFNAPIAGVVFALEEIGRRFDKENMGTLVRTVILACMVCVLFLGNYYFYGELDYGRDPLVFDSFTQWLLIPIIAVIGGLLGGLFSKTLLICMPYVNRAIKKNFVLTAGAIGLACAALAFFTHGGTLGSGYVEARSLLLQGSPDFLATIPVDQQDRLMEAGERVTPFYFLWRAIASFLVLLTAIPGGLFDPSFSVGAGLGHTLFPMLEWTGAPMQAVLLLFIVSYFSGVVQSPMTSFIILLEMTGVTMFALPLALTAMLAYEVSRLVCPTALYEALAFNFLRASSCAAETPETSEKKPT</sequence>
<name>A0A8J3GDZ0_9BACT</name>
<feature type="transmembrane region" description="Helical" evidence="10">
    <location>
        <begin position="64"/>
        <end position="80"/>
    </location>
</feature>
<dbReference type="AlphaFoldDB" id="A0A8J3GDZ0"/>
<keyword evidence="6 10" id="KW-0472">Membrane</keyword>
<dbReference type="InterPro" id="IPR050368">
    <property type="entry name" value="ClC-type_chloride_channel"/>
</dbReference>
<dbReference type="PRINTS" id="PR00762">
    <property type="entry name" value="CLCHANNEL"/>
</dbReference>
<dbReference type="SUPFAM" id="SSF81340">
    <property type="entry name" value="Clc chloride channel"/>
    <property type="match status" value="1"/>
</dbReference>
<dbReference type="CDD" id="cd01034">
    <property type="entry name" value="EriC_like"/>
    <property type="match status" value="1"/>
</dbReference>
<gene>
    <name evidence="11" type="ORF">GCM10007047_23330</name>
</gene>
<feature type="transmembrane region" description="Helical" evidence="10">
    <location>
        <begin position="280"/>
        <end position="298"/>
    </location>
</feature>
<reference evidence="11" key="2">
    <citation type="submission" date="2020-09" db="EMBL/GenBank/DDBJ databases">
        <authorList>
            <person name="Sun Q."/>
            <person name="Kim S."/>
        </authorList>
    </citation>
    <scope>NUCLEOTIDE SEQUENCE</scope>
    <source>
        <strain evidence="11">KCTC 12870</strain>
    </source>
</reference>
<organism evidence="11 12">
    <name type="scientific">Cerasicoccus arenae</name>
    <dbReference type="NCBI Taxonomy" id="424488"/>
    <lineage>
        <taxon>Bacteria</taxon>
        <taxon>Pseudomonadati</taxon>
        <taxon>Verrucomicrobiota</taxon>
        <taxon>Opitutia</taxon>
        <taxon>Puniceicoccales</taxon>
        <taxon>Cerasicoccaceae</taxon>
        <taxon>Cerasicoccus</taxon>
    </lineage>
</organism>
<proteinExistence type="predicted"/>
<dbReference type="GO" id="GO:0005254">
    <property type="term" value="F:chloride channel activity"/>
    <property type="evidence" value="ECO:0007669"/>
    <property type="project" value="UniProtKB-KW"/>
</dbReference>